<gene>
    <name evidence="3" type="ORF">Pan241w_54360</name>
</gene>
<feature type="transmembrane region" description="Helical" evidence="2">
    <location>
        <begin position="67"/>
        <end position="90"/>
    </location>
</feature>
<keyword evidence="2" id="KW-0812">Transmembrane</keyword>
<feature type="transmembrane region" description="Helical" evidence="2">
    <location>
        <begin position="127"/>
        <end position="150"/>
    </location>
</feature>
<dbReference type="EMBL" id="CP036269">
    <property type="protein sequence ID" value="QDT45316.1"/>
    <property type="molecule type" value="Genomic_DNA"/>
</dbReference>
<evidence type="ECO:0000256" key="1">
    <source>
        <dbReference type="SAM" id="MobiDB-lite"/>
    </source>
</evidence>
<feature type="transmembrane region" description="Helical" evidence="2">
    <location>
        <begin position="36"/>
        <end position="55"/>
    </location>
</feature>
<evidence type="ECO:0000313" key="4">
    <source>
        <dbReference type="Proteomes" id="UP000317171"/>
    </source>
</evidence>
<proteinExistence type="predicted"/>
<feature type="region of interest" description="Disordered" evidence="1">
    <location>
        <begin position="157"/>
        <end position="193"/>
    </location>
</feature>
<evidence type="ECO:0000313" key="3">
    <source>
        <dbReference type="EMBL" id="QDT45316.1"/>
    </source>
</evidence>
<dbReference type="AlphaFoldDB" id="A0A517RN56"/>
<keyword evidence="4" id="KW-1185">Reference proteome</keyword>
<accession>A0A517RN56</accession>
<protein>
    <submittedName>
        <fullName evidence="3">Uncharacterized protein</fullName>
    </submittedName>
</protein>
<keyword evidence="2" id="KW-1133">Transmembrane helix</keyword>
<name>A0A517RN56_9PLAN</name>
<dbReference type="KEGG" id="gaz:Pan241w_54360"/>
<evidence type="ECO:0000256" key="2">
    <source>
        <dbReference type="SAM" id="Phobius"/>
    </source>
</evidence>
<dbReference type="RefSeq" id="WP_145221706.1">
    <property type="nucleotide sequence ID" value="NZ_CP036269.1"/>
</dbReference>
<dbReference type="Proteomes" id="UP000317171">
    <property type="component" value="Chromosome"/>
</dbReference>
<organism evidence="3 4">
    <name type="scientific">Gimesia alba</name>
    <dbReference type="NCBI Taxonomy" id="2527973"/>
    <lineage>
        <taxon>Bacteria</taxon>
        <taxon>Pseudomonadati</taxon>
        <taxon>Planctomycetota</taxon>
        <taxon>Planctomycetia</taxon>
        <taxon>Planctomycetales</taxon>
        <taxon>Planctomycetaceae</taxon>
        <taxon>Gimesia</taxon>
    </lineage>
</organism>
<keyword evidence="2" id="KW-0472">Membrane</keyword>
<feature type="compositionally biased region" description="Basic and acidic residues" evidence="1">
    <location>
        <begin position="162"/>
        <end position="171"/>
    </location>
</feature>
<feature type="compositionally biased region" description="Basic and acidic residues" evidence="1">
    <location>
        <begin position="178"/>
        <end position="193"/>
    </location>
</feature>
<reference evidence="3 4" key="1">
    <citation type="submission" date="2019-02" db="EMBL/GenBank/DDBJ databases">
        <title>Deep-cultivation of Planctomycetes and their phenomic and genomic characterization uncovers novel biology.</title>
        <authorList>
            <person name="Wiegand S."/>
            <person name="Jogler M."/>
            <person name="Boedeker C."/>
            <person name="Pinto D."/>
            <person name="Vollmers J."/>
            <person name="Rivas-Marin E."/>
            <person name="Kohn T."/>
            <person name="Peeters S.H."/>
            <person name="Heuer A."/>
            <person name="Rast P."/>
            <person name="Oberbeckmann S."/>
            <person name="Bunk B."/>
            <person name="Jeske O."/>
            <person name="Meyerdierks A."/>
            <person name="Storesund J.E."/>
            <person name="Kallscheuer N."/>
            <person name="Luecker S."/>
            <person name="Lage O.M."/>
            <person name="Pohl T."/>
            <person name="Merkel B.J."/>
            <person name="Hornburger P."/>
            <person name="Mueller R.-W."/>
            <person name="Bruemmer F."/>
            <person name="Labrenz M."/>
            <person name="Spormann A.M."/>
            <person name="Op den Camp H."/>
            <person name="Overmann J."/>
            <person name="Amann R."/>
            <person name="Jetten M.S.M."/>
            <person name="Mascher T."/>
            <person name="Medema M.H."/>
            <person name="Devos D.P."/>
            <person name="Kaster A.-K."/>
            <person name="Ovreas L."/>
            <person name="Rohde M."/>
            <person name="Galperin M.Y."/>
            <person name="Jogler C."/>
        </authorList>
    </citation>
    <scope>NUCLEOTIDE SEQUENCE [LARGE SCALE GENOMIC DNA]</scope>
    <source>
        <strain evidence="3 4">Pan241w</strain>
    </source>
</reference>
<sequence length="193" mass="22010">MMSGASFSTKLICILVFSLYATGLVADLFICSPEHVMKFIIIGFLLTIVCNAGQLNKYSKPERNISGLSLFAILTFLFIGVTIGVIPLIFDLNLGSPVRETGLLLEQAPYRITYKHEGQIVVPPFTYYINSLCILMGLYCCFTCISVFAWNEANRNRQKKQKEKEKRDQKYALRKQRRAEARRQQAENIQEHS</sequence>